<gene>
    <name evidence="1" type="ORF">F4V48_11010</name>
    <name evidence="2" type="ORF">RU90_GL002527</name>
</gene>
<evidence type="ECO:0000313" key="3">
    <source>
        <dbReference type="Proteomes" id="UP000218744"/>
    </source>
</evidence>
<dbReference type="RefSeq" id="WP_058210185.1">
    <property type="nucleotide sequence ID" value="NZ_JBHSBR010000030.1"/>
</dbReference>
<reference evidence="1 4" key="2">
    <citation type="submission" date="2019-09" db="EMBL/GenBank/DDBJ databases">
        <title>Draft genome sequence of various Type strains from the CCUG.</title>
        <authorList>
            <person name="Pineiro-Iglesias B."/>
            <person name="Tunovic T."/>
            <person name="Unosson C."/>
            <person name="Inganas E."/>
            <person name="Ohlen M."/>
            <person name="Cardew S."/>
            <person name="Jensie-Markopoulos S."/>
            <person name="Salva-Serra F."/>
            <person name="Jaen-Luchoro D."/>
            <person name="Karlsson R."/>
            <person name="Svensson-Stadler L."/>
            <person name="Chun J."/>
            <person name="Moore E."/>
        </authorList>
    </citation>
    <scope>NUCLEOTIDE SEQUENCE [LARGE SCALE GENOMIC DNA]</scope>
    <source>
        <strain evidence="1 4">CCUG 32210T</strain>
    </source>
</reference>
<dbReference type="EMBL" id="JXKA01000081">
    <property type="protein sequence ID" value="PCS09048.1"/>
    <property type="molecule type" value="Genomic_DNA"/>
</dbReference>
<dbReference type="Proteomes" id="UP000325203">
    <property type="component" value="Unassembled WGS sequence"/>
</dbReference>
<dbReference type="AlphaFoldDB" id="A0A2A5S6G5"/>
<evidence type="ECO:0000313" key="1">
    <source>
        <dbReference type="EMBL" id="KAA8699943.1"/>
    </source>
</evidence>
<dbReference type="EMBL" id="VXKC01000034">
    <property type="protein sequence ID" value="KAA8699943.1"/>
    <property type="molecule type" value="Genomic_DNA"/>
</dbReference>
<name>A0A2A5S6G5_LACLH</name>
<organism evidence="2 3">
    <name type="scientific">Lactococcus lactis subsp. hordniae</name>
    <dbReference type="NCBI Taxonomy" id="203404"/>
    <lineage>
        <taxon>Bacteria</taxon>
        <taxon>Bacillati</taxon>
        <taxon>Bacillota</taxon>
        <taxon>Bacilli</taxon>
        <taxon>Lactobacillales</taxon>
        <taxon>Streptococcaceae</taxon>
        <taxon>Lactococcus</taxon>
    </lineage>
</organism>
<protein>
    <submittedName>
        <fullName evidence="2">Uncharacterized protein</fullName>
    </submittedName>
</protein>
<accession>A0A2A5S6G5</accession>
<sequence>MELIFKEKCCFCLREESLSEYTEFSDGKKYTDPDGFEFELPLWATNKSAAKKYFKQEGWHYYKKSVFCKDCFEKLNSGYFVIDRFNQFYCHDLICDTPDPRFLMSLDQARPFTSTTYNDEHVRFKKAFPIMCQILRGECKVDVVGHYKAHPEITLTFASPRF</sequence>
<evidence type="ECO:0000313" key="4">
    <source>
        <dbReference type="Proteomes" id="UP000325203"/>
    </source>
</evidence>
<comment type="caution">
    <text evidence="2">The sequence shown here is derived from an EMBL/GenBank/DDBJ whole genome shotgun (WGS) entry which is preliminary data.</text>
</comment>
<evidence type="ECO:0000313" key="2">
    <source>
        <dbReference type="EMBL" id="PCS09048.1"/>
    </source>
</evidence>
<proteinExistence type="predicted"/>
<reference evidence="2 3" key="1">
    <citation type="submission" date="2014-12" db="EMBL/GenBank/DDBJ databases">
        <title>Draft genome sequences of 10 type strains of Lactococcus.</title>
        <authorList>
            <person name="Sun Z."/>
            <person name="Zhong Z."/>
            <person name="Liu W."/>
            <person name="Zhang W."/>
            <person name="Zhang H."/>
        </authorList>
    </citation>
    <scope>NUCLEOTIDE SEQUENCE [LARGE SCALE GENOMIC DNA]</scope>
    <source>
        <strain evidence="2 3">DSM 20450</strain>
    </source>
</reference>
<dbReference type="Proteomes" id="UP000218744">
    <property type="component" value="Unassembled WGS sequence"/>
</dbReference>